<feature type="domain" description="Thioester" evidence="2">
    <location>
        <begin position="124"/>
        <end position="214"/>
    </location>
</feature>
<sequence length="709" mass="70773">MNRSPFRAAARAPRRNPGRGLLPVLGALAAAALIVLPLGQAAQANIPDEGAPIAEPITGPNTEIYLSNTGDGQNVTGGRPATGTTQDPTAAYPDAPPAGYTGVSTFAGTIITRAVSDPSLTAEMYCINLGVQTASGVGYESGTWDESNVSNIGYVTYILNNYFPTTGAPASLGSDDERAAAVQAAIWYFTDGFVLSAGTSAVRTAAAAIVADAQTNGPVVEPPAPEVSIAPPTASAPVGAAAGPFTVTAENAAQVTVSVPAGYAMFADAGATQPIANDSAVASGTQIWVTSTSTVANETTLRARAVVTVQRGQVYLYDGNTPGRTDAQRLILADTTELDALAEATPSFFATGGLTVNKAFAGDGVGSQGAIQLSIDCGEGYVFTADIAAGADTAQEFTYSGIPVDNTCTVTEPTTGANTVVDVTTDAPQSATVTSAGASVTVTNTVTFLPGSLLVTKALSGAAAGQQGEIVIDVVCGDVLDESFVIPAGSVAGEYSQTYGDLPAGTECEISESSTGATEQVQVTPSETVTVEIEPGAEVTAAVSNEVTFAPGSLLVTKVLSGAGAGQQGDIVIDIDCGEALTDSFVIPAGTAAGEYTRASGEIPAGTECEISESSTGANQQVRVVASEAVTVAIEAGVVAEATLTNDVTVIPPVTPPRPGGTVPGALPATGAGSPTSVFLVGGAVLALGLVMVGAAYRARRGVTETGTD</sequence>
<gene>
    <name evidence="4" type="ORF">F6B40_01830</name>
</gene>
<organism evidence="4 5">
    <name type="scientific">Microbacterium caowuchunii</name>
    <dbReference type="NCBI Taxonomy" id="2614638"/>
    <lineage>
        <taxon>Bacteria</taxon>
        <taxon>Bacillati</taxon>
        <taxon>Actinomycetota</taxon>
        <taxon>Actinomycetes</taxon>
        <taxon>Micrococcales</taxon>
        <taxon>Microbacteriaceae</taxon>
        <taxon>Microbacterium</taxon>
    </lineage>
</organism>
<accession>A0A5N0TN98</accession>
<proteinExistence type="predicted"/>
<dbReference type="EMBL" id="VYUY01000003">
    <property type="protein sequence ID" value="KAA9135941.1"/>
    <property type="molecule type" value="Genomic_DNA"/>
</dbReference>
<dbReference type="Pfam" id="PF19407">
    <property type="entry name" value="DUF5979"/>
    <property type="match status" value="3"/>
</dbReference>
<evidence type="ECO:0000313" key="4">
    <source>
        <dbReference type="EMBL" id="KAA9135941.1"/>
    </source>
</evidence>
<dbReference type="InterPro" id="IPR046022">
    <property type="entry name" value="DUF5979"/>
</dbReference>
<keyword evidence="5" id="KW-1185">Reference proteome</keyword>
<keyword evidence="1" id="KW-0472">Membrane</keyword>
<protein>
    <submittedName>
        <fullName evidence="4">Uncharacterized protein</fullName>
    </submittedName>
</protein>
<feature type="domain" description="DUF5979" evidence="3">
    <location>
        <begin position="455"/>
        <end position="548"/>
    </location>
</feature>
<dbReference type="Proteomes" id="UP000326838">
    <property type="component" value="Unassembled WGS sequence"/>
</dbReference>
<evidence type="ECO:0000313" key="5">
    <source>
        <dbReference type="Proteomes" id="UP000326838"/>
    </source>
</evidence>
<comment type="caution">
    <text evidence="4">The sequence shown here is derived from an EMBL/GenBank/DDBJ whole genome shotgun (WGS) entry which is preliminary data.</text>
</comment>
<evidence type="ECO:0000259" key="2">
    <source>
        <dbReference type="Pfam" id="PF08341"/>
    </source>
</evidence>
<dbReference type="InterPro" id="IPR013552">
    <property type="entry name" value="Thioester_dom"/>
</dbReference>
<evidence type="ECO:0000256" key="1">
    <source>
        <dbReference type="SAM" id="Phobius"/>
    </source>
</evidence>
<name>A0A5N0TN98_9MICO</name>
<dbReference type="Pfam" id="PF08341">
    <property type="entry name" value="TED"/>
    <property type="match status" value="1"/>
</dbReference>
<evidence type="ECO:0000259" key="3">
    <source>
        <dbReference type="Pfam" id="PF19407"/>
    </source>
</evidence>
<keyword evidence="1" id="KW-0812">Transmembrane</keyword>
<dbReference type="AlphaFoldDB" id="A0A5N0TN98"/>
<feature type="domain" description="DUF5979" evidence="3">
    <location>
        <begin position="354"/>
        <end position="447"/>
    </location>
</feature>
<feature type="domain" description="DUF5979" evidence="3">
    <location>
        <begin position="556"/>
        <end position="649"/>
    </location>
</feature>
<feature type="transmembrane region" description="Helical" evidence="1">
    <location>
        <begin position="678"/>
        <end position="697"/>
    </location>
</feature>
<dbReference type="RefSeq" id="WP_150891794.1">
    <property type="nucleotide sequence ID" value="NZ_VYUY01000003.1"/>
</dbReference>
<keyword evidence="1" id="KW-1133">Transmembrane helix</keyword>
<reference evidence="5" key="1">
    <citation type="submission" date="2019-09" db="EMBL/GenBank/DDBJ databases">
        <title>Mumia zhuanghuii sp. nov. isolated from the intestinal contents of plateau pika (Ochotona curzoniae) in the Qinghai-Tibet plateau of China.</title>
        <authorList>
            <person name="Tian Z."/>
        </authorList>
    </citation>
    <scope>NUCLEOTIDE SEQUENCE [LARGE SCALE GENOMIC DNA]</scope>
    <source>
        <strain evidence="5">L-033</strain>
    </source>
</reference>